<dbReference type="AlphaFoldDB" id="A0A336LU37"/>
<keyword evidence="2" id="KW-0732">Signal</keyword>
<feature type="chain" id="PRO_5016457764" evidence="2">
    <location>
        <begin position="20"/>
        <end position="150"/>
    </location>
</feature>
<feature type="compositionally biased region" description="Basic residues" evidence="1">
    <location>
        <begin position="122"/>
        <end position="132"/>
    </location>
</feature>
<reference evidence="3" key="1">
    <citation type="submission" date="2018-07" db="EMBL/GenBank/DDBJ databases">
        <authorList>
            <person name="Quirk P.G."/>
            <person name="Krulwich T.A."/>
        </authorList>
    </citation>
    <scope>NUCLEOTIDE SEQUENCE</scope>
</reference>
<organism evidence="3">
    <name type="scientific">Culicoides sonorensis</name>
    <name type="common">Biting midge</name>
    <dbReference type="NCBI Taxonomy" id="179676"/>
    <lineage>
        <taxon>Eukaryota</taxon>
        <taxon>Metazoa</taxon>
        <taxon>Ecdysozoa</taxon>
        <taxon>Arthropoda</taxon>
        <taxon>Hexapoda</taxon>
        <taxon>Insecta</taxon>
        <taxon>Pterygota</taxon>
        <taxon>Neoptera</taxon>
        <taxon>Endopterygota</taxon>
        <taxon>Diptera</taxon>
        <taxon>Nematocera</taxon>
        <taxon>Chironomoidea</taxon>
        <taxon>Ceratopogonidae</taxon>
        <taxon>Ceratopogoninae</taxon>
        <taxon>Culicoides</taxon>
        <taxon>Monoculicoides</taxon>
    </lineage>
</organism>
<feature type="compositionally biased region" description="Polar residues" evidence="1">
    <location>
        <begin position="81"/>
        <end position="93"/>
    </location>
</feature>
<dbReference type="VEuPathDB" id="VectorBase:CSON001635"/>
<feature type="region of interest" description="Disordered" evidence="1">
    <location>
        <begin position="61"/>
        <end position="150"/>
    </location>
</feature>
<name>A0A336LU37_CULSO</name>
<dbReference type="EMBL" id="UFQT01000125">
    <property type="protein sequence ID" value="SSX20501.1"/>
    <property type="molecule type" value="Genomic_DNA"/>
</dbReference>
<sequence>MKFVWCLALFSCNVKFLVHVHLNGAVNNRAVTHRPNRQSIEYYKNVANEMVIHEDEQYYNHVNGSPKEVENAEIPEPINNLPESQRNEAPQTVVTSPPQSNNTNTNVPPTQVPKSNAERSHGGRGKHHKRRNNSYNSQNNRRNGSSGQQK</sequence>
<gene>
    <name evidence="3" type="primary">CSON001635</name>
</gene>
<evidence type="ECO:0000256" key="2">
    <source>
        <dbReference type="SAM" id="SignalP"/>
    </source>
</evidence>
<evidence type="ECO:0000313" key="3">
    <source>
        <dbReference type="EMBL" id="SSX20501.1"/>
    </source>
</evidence>
<accession>A0A336LU37</accession>
<feature type="signal peptide" evidence="2">
    <location>
        <begin position="1"/>
        <end position="19"/>
    </location>
</feature>
<evidence type="ECO:0000256" key="1">
    <source>
        <dbReference type="SAM" id="MobiDB-lite"/>
    </source>
</evidence>
<proteinExistence type="predicted"/>
<feature type="compositionally biased region" description="Low complexity" evidence="1">
    <location>
        <begin position="133"/>
        <end position="150"/>
    </location>
</feature>
<feature type="compositionally biased region" description="Low complexity" evidence="1">
    <location>
        <begin position="94"/>
        <end position="113"/>
    </location>
</feature>
<protein>
    <submittedName>
        <fullName evidence="3">CSON001635 protein</fullName>
    </submittedName>
</protein>